<dbReference type="Pfam" id="PF13648">
    <property type="entry name" value="Lipocalin_4"/>
    <property type="match status" value="1"/>
</dbReference>
<name>A0A1G7IVW4_9FLAO</name>
<keyword evidence="3" id="KW-1185">Reference proteome</keyword>
<reference evidence="3" key="1">
    <citation type="submission" date="2016-10" db="EMBL/GenBank/DDBJ databases">
        <authorList>
            <person name="Varghese N."/>
            <person name="Submissions S."/>
        </authorList>
    </citation>
    <scope>NUCLEOTIDE SEQUENCE [LARGE SCALE GENOMIC DNA]</scope>
    <source>
        <strain evidence="3">DSM 19684</strain>
    </source>
</reference>
<dbReference type="Proteomes" id="UP000199203">
    <property type="component" value="Unassembled WGS sequence"/>
</dbReference>
<accession>A0A1G7IVW4</accession>
<feature type="domain" description="Lipocalin-like" evidence="1">
    <location>
        <begin position="31"/>
        <end position="132"/>
    </location>
</feature>
<evidence type="ECO:0000313" key="2">
    <source>
        <dbReference type="EMBL" id="SDF16872.1"/>
    </source>
</evidence>
<dbReference type="OrthoDB" id="1261541at2"/>
<sequence length="156" mass="17980">MKKLILFALASLFIISCRKDDDDEEKSESLIVGTWKTIDYRTISGKDGSIISSNTIPDTDCIRKSNYNYKNNGKFIGEYFRDPQTGECGNTSFYEEMDYSYNEEAKTITYKIDGLTQEIIKVHSLDKTEMQILVDENMDHNSDGIPDKILRIYTKQ</sequence>
<organism evidence="2 3">
    <name type="scientific">Epilithonimonas hungarica</name>
    <dbReference type="NCBI Taxonomy" id="454006"/>
    <lineage>
        <taxon>Bacteria</taxon>
        <taxon>Pseudomonadati</taxon>
        <taxon>Bacteroidota</taxon>
        <taxon>Flavobacteriia</taxon>
        <taxon>Flavobacteriales</taxon>
        <taxon>Weeksellaceae</taxon>
        <taxon>Chryseobacterium group</taxon>
        <taxon>Epilithonimonas</taxon>
    </lineage>
</organism>
<dbReference type="EMBL" id="FNBH01000001">
    <property type="protein sequence ID" value="SDF16872.1"/>
    <property type="molecule type" value="Genomic_DNA"/>
</dbReference>
<dbReference type="STRING" id="454006.SAMN05421825_1205"/>
<proteinExistence type="predicted"/>
<evidence type="ECO:0000313" key="3">
    <source>
        <dbReference type="Proteomes" id="UP000199203"/>
    </source>
</evidence>
<dbReference type="RefSeq" id="WP_139166578.1">
    <property type="nucleotide sequence ID" value="NZ_FNBH01000001.1"/>
</dbReference>
<dbReference type="InterPro" id="IPR024311">
    <property type="entry name" value="Lipocalin-like"/>
</dbReference>
<dbReference type="AlphaFoldDB" id="A0A1G7IVW4"/>
<dbReference type="PROSITE" id="PS51257">
    <property type="entry name" value="PROKAR_LIPOPROTEIN"/>
    <property type="match status" value="1"/>
</dbReference>
<protein>
    <recommendedName>
        <fullName evidence="1">Lipocalin-like domain-containing protein</fullName>
    </recommendedName>
</protein>
<gene>
    <name evidence="2" type="ORF">SAMN05421825_1205</name>
</gene>
<evidence type="ECO:0000259" key="1">
    <source>
        <dbReference type="Pfam" id="PF13648"/>
    </source>
</evidence>